<dbReference type="InterPro" id="IPR004360">
    <property type="entry name" value="Glyas_Fos-R_dOase_dom"/>
</dbReference>
<dbReference type="InterPro" id="IPR029068">
    <property type="entry name" value="Glyas_Bleomycin-R_OHBP_Dase"/>
</dbReference>
<evidence type="ECO:0000259" key="1">
    <source>
        <dbReference type="PROSITE" id="PS51819"/>
    </source>
</evidence>
<name>A0A250L095_9GAMM</name>
<dbReference type="CDD" id="cd07247">
    <property type="entry name" value="SgaA_N_like"/>
    <property type="match status" value="2"/>
</dbReference>
<keyword evidence="2" id="KW-0456">Lyase</keyword>
<dbReference type="Proteomes" id="UP000266313">
    <property type="component" value="Chromosome"/>
</dbReference>
<evidence type="ECO:0000313" key="2">
    <source>
        <dbReference type="EMBL" id="BBA36661.1"/>
    </source>
</evidence>
<dbReference type="PANTHER" id="PTHR33993">
    <property type="entry name" value="GLYOXALASE-RELATED"/>
    <property type="match status" value="1"/>
</dbReference>
<feature type="domain" description="VOC" evidence="1">
    <location>
        <begin position="180"/>
        <end position="297"/>
    </location>
</feature>
<feature type="domain" description="VOC" evidence="1">
    <location>
        <begin position="53"/>
        <end position="168"/>
    </location>
</feature>
<proteinExistence type="predicted"/>
<dbReference type="SUPFAM" id="SSF54593">
    <property type="entry name" value="Glyoxalase/Bleomycin resistance protein/Dihydroxybiphenyl dioxygenase"/>
    <property type="match status" value="2"/>
</dbReference>
<protein>
    <submittedName>
        <fullName evidence="2">Lactoylglutathione lyase family protein</fullName>
    </submittedName>
</protein>
<dbReference type="EMBL" id="AP017928">
    <property type="protein sequence ID" value="BBA36661.1"/>
    <property type="molecule type" value="Genomic_DNA"/>
</dbReference>
<dbReference type="PROSITE" id="PS51257">
    <property type="entry name" value="PROKAR_LIPOPROTEIN"/>
    <property type="match status" value="1"/>
</dbReference>
<gene>
    <name evidence="2" type="ORF">sS8_4737</name>
</gene>
<sequence length="301" mass="33458">MHAIESKPVRQTHMSLAIPLLILALALLAGCADRKVELPPISQTETGLHQPGRFVWHDLLTDDLASAKRFYGSLFGWRFTEFPSADFEYSIAWNHGRPISGFVAKDTEPPHPENQWFSLLSVEDVDLAVRQTRRSGGTVPLKPITAPERGRFAVIRDPEGIPLTVIRTRWGDPEPSEPRENDWFWNELWTEEPGKTALFYRELAGYRIDSWPPRSDKELYLIFKHGEVPMAGATRQPLAGGRAAWLPYVRVSHLAGTVSRARSLGGKVLIAPSPDIRSGTVAVIADPSGAIFGIQQISPSP</sequence>
<dbReference type="GO" id="GO:0016829">
    <property type="term" value="F:lyase activity"/>
    <property type="evidence" value="ECO:0007669"/>
    <property type="project" value="UniProtKB-KW"/>
</dbReference>
<dbReference type="InterPro" id="IPR052164">
    <property type="entry name" value="Anthracycline_SecMetBiosynth"/>
</dbReference>
<organism evidence="2 3">
    <name type="scientific">Methylocaldum marinum</name>
    <dbReference type="NCBI Taxonomy" id="1432792"/>
    <lineage>
        <taxon>Bacteria</taxon>
        <taxon>Pseudomonadati</taxon>
        <taxon>Pseudomonadota</taxon>
        <taxon>Gammaproteobacteria</taxon>
        <taxon>Methylococcales</taxon>
        <taxon>Methylococcaceae</taxon>
        <taxon>Methylocaldum</taxon>
    </lineage>
</organism>
<keyword evidence="3" id="KW-1185">Reference proteome</keyword>
<dbReference type="PROSITE" id="PS51819">
    <property type="entry name" value="VOC"/>
    <property type="match status" value="2"/>
</dbReference>
<reference evidence="2 3" key="1">
    <citation type="submission" date="2016-12" db="EMBL/GenBank/DDBJ databases">
        <title>Genome sequencing of Methylocaldum marinum.</title>
        <authorList>
            <person name="Takeuchi M."/>
            <person name="Kamagata Y."/>
            <person name="Hiraoka S."/>
            <person name="Oshima K."/>
            <person name="Hattori M."/>
            <person name="Iwasaki W."/>
        </authorList>
    </citation>
    <scope>NUCLEOTIDE SEQUENCE [LARGE SCALE GENOMIC DNA]</scope>
    <source>
        <strain evidence="2 3">S8</strain>
    </source>
</reference>
<dbReference type="Gene3D" id="3.10.180.10">
    <property type="entry name" value="2,3-Dihydroxybiphenyl 1,2-Dioxygenase, domain 1"/>
    <property type="match status" value="2"/>
</dbReference>
<dbReference type="AlphaFoldDB" id="A0A250L095"/>
<dbReference type="InterPro" id="IPR037523">
    <property type="entry name" value="VOC_core"/>
</dbReference>
<accession>A0A250L095</accession>
<dbReference type="PANTHER" id="PTHR33993:SF14">
    <property type="entry name" value="GB|AAF24581.1"/>
    <property type="match status" value="1"/>
</dbReference>
<dbReference type="OrthoDB" id="9793039at2"/>
<evidence type="ECO:0000313" key="3">
    <source>
        <dbReference type="Proteomes" id="UP000266313"/>
    </source>
</evidence>
<dbReference type="Pfam" id="PF00903">
    <property type="entry name" value="Glyoxalase"/>
    <property type="match status" value="1"/>
</dbReference>
<dbReference type="KEGG" id="mmai:sS8_4737"/>
<dbReference type="RefSeq" id="WP_119631796.1">
    <property type="nucleotide sequence ID" value="NZ_AP017928.1"/>
</dbReference>